<organism evidence="1 2">
    <name type="scientific">Owenweeksia hongkongensis (strain DSM 17368 / CIP 108786 / JCM 12287 / NRRL B-23963 / UST20020801)</name>
    <dbReference type="NCBI Taxonomy" id="926562"/>
    <lineage>
        <taxon>Bacteria</taxon>
        <taxon>Pseudomonadati</taxon>
        <taxon>Bacteroidota</taxon>
        <taxon>Flavobacteriia</taxon>
        <taxon>Flavobacteriales</taxon>
        <taxon>Owenweeksiaceae</taxon>
        <taxon>Owenweeksia</taxon>
    </lineage>
</organism>
<dbReference type="AlphaFoldDB" id="G8R4T0"/>
<dbReference type="EMBL" id="CP003156">
    <property type="protein sequence ID" value="AEV33204.1"/>
    <property type="molecule type" value="Genomic_DNA"/>
</dbReference>
<dbReference type="RefSeq" id="WP_014202553.1">
    <property type="nucleotide sequence ID" value="NC_016599.1"/>
</dbReference>
<reference evidence="1 2" key="1">
    <citation type="journal article" date="2012" name="Stand. Genomic Sci.">
        <title>Genome sequence of the orange-pigmented seawater bacterium Owenweeksia hongkongensis type strain (UST20020801(T)).</title>
        <authorList>
            <person name="Riedel T."/>
            <person name="Held B."/>
            <person name="Nolan M."/>
            <person name="Lucas S."/>
            <person name="Lapidus A."/>
            <person name="Tice H."/>
            <person name="Del Rio T.G."/>
            <person name="Cheng J.F."/>
            <person name="Han C."/>
            <person name="Tapia R."/>
            <person name="Goodwin L.A."/>
            <person name="Pitluck S."/>
            <person name="Liolios K."/>
            <person name="Mavromatis K."/>
            <person name="Pagani I."/>
            <person name="Ivanova N."/>
            <person name="Mikhailova N."/>
            <person name="Pati A."/>
            <person name="Chen A."/>
            <person name="Palaniappan K."/>
            <person name="Rohde M."/>
            <person name="Tindall B.J."/>
            <person name="Detter J.C."/>
            <person name="Goker M."/>
            <person name="Woyke T."/>
            <person name="Bristow J."/>
            <person name="Eisen J.A."/>
            <person name="Markowitz V."/>
            <person name="Hugenholtz P."/>
            <person name="Klenk H.P."/>
            <person name="Kyrpides N.C."/>
        </authorList>
    </citation>
    <scope>NUCLEOTIDE SEQUENCE</scope>
    <source>
        <strain evidence="2">DSM 17368 / JCM 12287 / NRRL B-23963</strain>
    </source>
</reference>
<dbReference type="eggNOG" id="COG3291">
    <property type="taxonomic scope" value="Bacteria"/>
</dbReference>
<dbReference type="STRING" id="926562.Oweho_2230"/>
<dbReference type="NCBIfam" id="TIGR04131">
    <property type="entry name" value="Bac_Flav_CTERM"/>
    <property type="match status" value="1"/>
</dbReference>
<dbReference type="Pfam" id="PF13585">
    <property type="entry name" value="CHU_C"/>
    <property type="match status" value="1"/>
</dbReference>
<sequence>MRYSLLILLLLLGLSSKGSHIIGGNFEVTQKSGNEFNVMLTIFKDCSRGTARLTDMYVSAFDAATGAEVVRVLIAINPGDTLALGDECYSPPSLCVEEYNYLDSITLPNNPNGYILSAQLCCRNAIIDNIVNPDQTGMTWTVKVPDPAIGNSTPRLGRYPTAGFLCLQQLRTLDLGAVDPDGDSLFYELVTPYTSPSSPPGSNPAKAPPYSPINWNTGYSANNAIIGNPSLQIDGNTGVLTCNASQIGLYVFAYSVSEYRGGVRIGEVRRDMQLQVLPCETNTLPTFVAPQTLSYNTIVREETCISILVVDSNETDSIYVTSEFAATPGYEGSTAPSSIKKNGFGSVQGQICYTPNCLDVNLVKTMAINLKAISYNCRHTDTITESLVINLESINPDVEELFPNVFTPNGDGANDFFQLTEPISIPCLNDFEIRIFNRWGTLVYEHQGSDFSWDGNYKSRETADGVYYFIINGSYTDEPFTYKNFLTLIR</sequence>
<dbReference type="Proteomes" id="UP000005631">
    <property type="component" value="Chromosome"/>
</dbReference>
<dbReference type="OrthoDB" id="1236981at2"/>
<name>G8R4T0_OWEHD</name>
<protein>
    <recommendedName>
        <fullName evidence="3">Gliding motility-associated C-terminal domain-containing protein</fullName>
    </recommendedName>
</protein>
<dbReference type="KEGG" id="oho:Oweho_2230"/>
<proteinExistence type="predicted"/>
<evidence type="ECO:0000313" key="1">
    <source>
        <dbReference type="EMBL" id="AEV33204.1"/>
    </source>
</evidence>
<evidence type="ECO:0000313" key="2">
    <source>
        <dbReference type="Proteomes" id="UP000005631"/>
    </source>
</evidence>
<accession>G8R4T0</accession>
<evidence type="ECO:0008006" key="3">
    <source>
        <dbReference type="Google" id="ProtNLM"/>
    </source>
</evidence>
<dbReference type="InterPro" id="IPR026341">
    <property type="entry name" value="T9SS_type_B"/>
</dbReference>
<dbReference type="HOGENOM" id="CLU_556475_0_0_10"/>
<keyword evidence="2" id="KW-1185">Reference proteome</keyword>
<gene>
    <name evidence="1" type="ordered locus">Oweho_2230</name>
</gene>